<evidence type="ECO:0000313" key="2">
    <source>
        <dbReference type="Proteomes" id="UP000023152"/>
    </source>
</evidence>
<keyword evidence="2" id="KW-1185">Reference proteome</keyword>
<proteinExistence type="predicted"/>
<accession>X6NCI6</accession>
<dbReference type="Proteomes" id="UP000023152">
    <property type="component" value="Unassembled WGS sequence"/>
</dbReference>
<comment type="caution">
    <text evidence="1">The sequence shown here is derived from an EMBL/GenBank/DDBJ whole genome shotgun (WGS) entry which is preliminary data.</text>
</comment>
<name>X6NCI6_RETFI</name>
<reference evidence="1 2" key="1">
    <citation type="journal article" date="2013" name="Curr. Biol.">
        <title>The Genome of the Foraminiferan Reticulomyxa filosa.</title>
        <authorList>
            <person name="Glockner G."/>
            <person name="Hulsmann N."/>
            <person name="Schleicher M."/>
            <person name="Noegel A.A."/>
            <person name="Eichinger L."/>
            <person name="Gallinger C."/>
            <person name="Pawlowski J."/>
            <person name="Sierra R."/>
            <person name="Euteneuer U."/>
            <person name="Pillet L."/>
            <person name="Moustafa A."/>
            <person name="Platzer M."/>
            <person name="Groth M."/>
            <person name="Szafranski K."/>
            <person name="Schliwa M."/>
        </authorList>
    </citation>
    <scope>NUCLEOTIDE SEQUENCE [LARGE SCALE GENOMIC DNA]</scope>
</reference>
<dbReference type="EMBL" id="ASPP01009506">
    <property type="protein sequence ID" value="ETO24020.1"/>
    <property type="molecule type" value="Genomic_DNA"/>
</dbReference>
<protein>
    <submittedName>
        <fullName evidence="1">Uncharacterized protein</fullName>
    </submittedName>
</protein>
<organism evidence="1 2">
    <name type="scientific">Reticulomyxa filosa</name>
    <dbReference type="NCBI Taxonomy" id="46433"/>
    <lineage>
        <taxon>Eukaryota</taxon>
        <taxon>Sar</taxon>
        <taxon>Rhizaria</taxon>
        <taxon>Retaria</taxon>
        <taxon>Foraminifera</taxon>
        <taxon>Monothalamids</taxon>
        <taxon>Reticulomyxidae</taxon>
        <taxon>Reticulomyxa</taxon>
    </lineage>
</organism>
<evidence type="ECO:0000313" key="1">
    <source>
        <dbReference type="EMBL" id="ETO24020.1"/>
    </source>
</evidence>
<dbReference type="AlphaFoldDB" id="X6NCI6"/>
<sequence length="179" mass="21419">MFMFVFLDVKCCEFCSTSLLFLFLGGLNVRHAKMLAKFIPSHWRKTVTISFVNFFFQTQIVSASTQQKCFSHNVYIFFKSTKWLSFKANLTYIVFDIFKNILISKNLFRIYQKNSGGLQQIKKILYERPITPPKRTSDCCFEKYFIPQTQTKEKHVFEENLKKNNKTQKYTEKHYFLFI</sequence>
<gene>
    <name evidence="1" type="ORF">RFI_13139</name>
</gene>